<evidence type="ECO:0000256" key="1">
    <source>
        <dbReference type="SAM" id="MobiDB-lite"/>
    </source>
</evidence>
<evidence type="ECO:0000313" key="3">
    <source>
        <dbReference type="EMBL" id="KAH8999352.1"/>
    </source>
</evidence>
<dbReference type="GO" id="GO:0016787">
    <property type="term" value="F:hydrolase activity"/>
    <property type="evidence" value="ECO:0007669"/>
    <property type="project" value="UniProtKB-KW"/>
</dbReference>
<evidence type="ECO:0000259" key="2">
    <source>
        <dbReference type="Pfam" id="PF11790"/>
    </source>
</evidence>
<feature type="region of interest" description="Disordered" evidence="1">
    <location>
        <begin position="46"/>
        <end position="124"/>
    </location>
</feature>
<dbReference type="Gene3D" id="3.20.20.80">
    <property type="entry name" value="Glycosidases"/>
    <property type="match status" value="1"/>
</dbReference>
<keyword evidence="4" id="KW-1185">Reference proteome</keyword>
<gene>
    <name evidence="3" type="ORF">EDB92DRAFT_2111370</name>
</gene>
<dbReference type="InterPro" id="IPR017853">
    <property type="entry name" value="GH"/>
</dbReference>
<dbReference type="EMBL" id="JAKELL010000004">
    <property type="protein sequence ID" value="KAH8999352.1"/>
    <property type="molecule type" value="Genomic_DNA"/>
</dbReference>
<accession>A0AAD4LSZ2</accession>
<sequence>MAPTKFINFLAVVSFAVFYISLTPLSANALAVERVHVARNPNYAHAGIAKKKRGESAKRCKPRPSTSSHSPQPTYTPPPTTSHHSSSSSSSSSTTKPHPPPTSPTSTSYASVATPHTSSRTGKVGLAWSNNEQSAICHFKTGQTGFTYNWKLTKYVDVDVSKCGFKFIPHVWGADDAYKAPGILVAGYADIVFTFNEPELSSQSSLGVDEAVSLFMQYVNPLQHLGYQIISPACTNSPTGFGWIQSFVKKCRQKGGKLDGIATHFYDTSAQNLINFMENFIKAFPGDEIWLTEYAAQDYSGKNHQLDYNGIKGFIEETTNYLKGKSEIRAYFYFGAMTPDELAANHVNGLNSLMTDSHTPNELGNIYIN</sequence>
<dbReference type="InterPro" id="IPR053183">
    <property type="entry name" value="ASL1"/>
</dbReference>
<protein>
    <submittedName>
        <fullName evidence="3">Glycosyl hydrolase catalytic core-domain-containing protein</fullName>
    </submittedName>
</protein>
<reference evidence="3" key="1">
    <citation type="submission" date="2022-01" db="EMBL/GenBank/DDBJ databases">
        <title>Comparative genomics reveals a dynamic genome evolution in the ectomycorrhizal milk-cap (Lactarius) mushrooms.</title>
        <authorList>
            <consortium name="DOE Joint Genome Institute"/>
            <person name="Lebreton A."/>
            <person name="Tang N."/>
            <person name="Kuo A."/>
            <person name="LaButti K."/>
            <person name="Drula E."/>
            <person name="Barry K."/>
            <person name="Clum A."/>
            <person name="Lipzen A."/>
            <person name="Mousain D."/>
            <person name="Ng V."/>
            <person name="Wang R."/>
            <person name="Wang X."/>
            <person name="Dai Y."/>
            <person name="Henrissat B."/>
            <person name="Grigoriev I.V."/>
            <person name="Guerin-Laguette A."/>
            <person name="Yu F."/>
            <person name="Martin F.M."/>
        </authorList>
    </citation>
    <scope>NUCLEOTIDE SEQUENCE</scope>
    <source>
        <strain evidence="3">QP</strain>
    </source>
</reference>
<dbReference type="PANTHER" id="PTHR34154:SF3">
    <property type="entry name" value="ALKALI-SENSITIVE LINKAGE PROTEIN 1"/>
    <property type="match status" value="1"/>
</dbReference>
<dbReference type="Pfam" id="PF11790">
    <property type="entry name" value="Glyco_hydro_cc"/>
    <property type="match status" value="1"/>
</dbReference>
<keyword evidence="3" id="KW-0378">Hydrolase</keyword>
<name>A0AAD4LSZ2_9AGAM</name>
<dbReference type="Proteomes" id="UP001201163">
    <property type="component" value="Unassembled WGS sequence"/>
</dbReference>
<organism evidence="3 4">
    <name type="scientific">Lactarius akahatsu</name>
    <dbReference type="NCBI Taxonomy" id="416441"/>
    <lineage>
        <taxon>Eukaryota</taxon>
        <taxon>Fungi</taxon>
        <taxon>Dikarya</taxon>
        <taxon>Basidiomycota</taxon>
        <taxon>Agaricomycotina</taxon>
        <taxon>Agaricomycetes</taxon>
        <taxon>Russulales</taxon>
        <taxon>Russulaceae</taxon>
        <taxon>Lactarius</taxon>
    </lineage>
</organism>
<dbReference type="AlphaFoldDB" id="A0AAD4LSZ2"/>
<dbReference type="InterPro" id="IPR024655">
    <property type="entry name" value="Asl1_glyco_hydro_catalytic"/>
</dbReference>
<dbReference type="GO" id="GO:0009277">
    <property type="term" value="C:fungal-type cell wall"/>
    <property type="evidence" value="ECO:0007669"/>
    <property type="project" value="TreeGrafter"/>
</dbReference>
<feature type="compositionally biased region" description="Polar residues" evidence="1">
    <location>
        <begin position="109"/>
        <end position="121"/>
    </location>
</feature>
<dbReference type="SUPFAM" id="SSF51445">
    <property type="entry name" value="(Trans)glycosidases"/>
    <property type="match status" value="1"/>
</dbReference>
<feature type="domain" description="Asl1-like glycosyl hydrolase catalytic" evidence="2">
    <location>
        <begin position="125"/>
        <end position="367"/>
    </location>
</feature>
<feature type="compositionally biased region" description="Low complexity" evidence="1">
    <location>
        <begin position="64"/>
        <end position="73"/>
    </location>
</feature>
<comment type="caution">
    <text evidence="3">The sequence shown here is derived from an EMBL/GenBank/DDBJ whole genome shotgun (WGS) entry which is preliminary data.</text>
</comment>
<dbReference type="PANTHER" id="PTHR34154">
    <property type="entry name" value="ALKALI-SENSITIVE LINKAGE PROTEIN 1"/>
    <property type="match status" value="1"/>
</dbReference>
<proteinExistence type="predicted"/>
<feature type="compositionally biased region" description="Low complexity" evidence="1">
    <location>
        <begin position="81"/>
        <end position="96"/>
    </location>
</feature>
<dbReference type="GO" id="GO:0071966">
    <property type="term" value="P:fungal-type cell wall polysaccharide metabolic process"/>
    <property type="evidence" value="ECO:0007669"/>
    <property type="project" value="TreeGrafter"/>
</dbReference>
<evidence type="ECO:0000313" key="4">
    <source>
        <dbReference type="Proteomes" id="UP001201163"/>
    </source>
</evidence>